<accession>A0AAE3GXS3</accession>
<dbReference type="NCBIfam" id="NF041540">
    <property type="entry name" value="dockerin_GC"/>
    <property type="match status" value="1"/>
</dbReference>
<dbReference type="InterPro" id="IPR053783">
    <property type="entry name" value="Dockerin_dom_GC-type"/>
</dbReference>
<comment type="caution">
    <text evidence="1">The sequence shown here is derived from an EMBL/GenBank/DDBJ whole genome shotgun (WGS) entry which is preliminary data.</text>
</comment>
<sequence length="169" mass="17249">PAASWVDLTPAGATESVAFAASGGQQAGGAIVGGVRRASLWSGTAASWVDLHAFVPAGFSQSTALGISSDGVNTFVAGYGRNSITGRDEALLWAYSLPCPSDLDNDGDFANGLTRDGAVNINDLLSFLVGFEAGNVLVDLDNGTSTGTPDNAVDINDLLFFLARFEAGC</sequence>
<proteinExistence type="predicted"/>
<feature type="non-terminal residue" evidence="1">
    <location>
        <position position="1"/>
    </location>
</feature>
<evidence type="ECO:0000313" key="1">
    <source>
        <dbReference type="EMBL" id="MCP2732656.1"/>
    </source>
</evidence>
<reference evidence="1" key="1">
    <citation type="submission" date="2022-06" db="EMBL/GenBank/DDBJ databases">
        <title>New cyanobacteria of genus Symplocastrum in benthos of Lake Baikal.</title>
        <authorList>
            <person name="Sorokovikova E."/>
            <person name="Tikhonova I."/>
            <person name="Krasnopeev A."/>
            <person name="Evseev P."/>
            <person name="Gladkikh A."/>
            <person name="Belykh O."/>
        </authorList>
    </citation>
    <scope>NUCLEOTIDE SEQUENCE</scope>
    <source>
        <strain evidence="1">BBK-W-15</strain>
    </source>
</reference>
<evidence type="ECO:0000313" key="2">
    <source>
        <dbReference type="Proteomes" id="UP001204953"/>
    </source>
</evidence>
<dbReference type="RefSeq" id="WP_254015359.1">
    <property type="nucleotide sequence ID" value="NZ_JAMZMM010000719.1"/>
</dbReference>
<protein>
    <submittedName>
        <fullName evidence="1">Uncharacterized protein</fullName>
    </submittedName>
</protein>
<keyword evidence="2" id="KW-1185">Reference proteome</keyword>
<dbReference type="EMBL" id="JAMZMM010000719">
    <property type="protein sequence ID" value="MCP2732656.1"/>
    <property type="molecule type" value="Genomic_DNA"/>
</dbReference>
<name>A0AAE3GXS3_9CYAN</name>
<dbReference type="AlphaFoldDB" id="A0AAE3GXS3"/>
<gene>
    <name evidence="1" type="ORF">NJ959_29940</name>
</gene>
<dbReference type="Proteomes" id="UP001204953">
    <property type="component" value="Unassembled WGS sequence"/>
</dbReference>
<organism evidence="1 2">
    <name type="scientific">Limnofasciculus baicalensis BBK-W-15</name>
    <dbReference type="NCBI Taxonomy" id="2699891"/>
    <lineage>
        <taxon>Bacteria</taxon>
        <taxon>Bacillati</taxon>
        <taxon>Cyanobacteriota</taxon>
        <taxon>Cyanophyceae</taxon>
        <taxon>Coleofasciculales</taxon>
        <taxon>Coleofasciculaceae</taxon>
        <taxon>Limnofasciculus</taxon>
        <taxon>Limnofasciculus baicalensis</taxon>
    </lineage>
</organism>